<reference evidence="2" key="1">
    <citation type="submission" date="2017-05" db="EMBL/GenBank/DDBJ databases">
        <title>Complete and WGS of Bordetella genogroups.</title>
        <authorList>
            <person name="Spilker T."/>
            <person name="Lipuma J."/>
        </authorList>
    </citation>
    <scope>NUCLEOTIDE SEQUENCE [LARGE SCALE GENOMIC DNA]</scope>
    <source>
        <strain evidence="2">AU8856</strain>
    </source>
</reference>
<accession>A0A261UH30</accession>
<dbReference type="Proteomes" id="UP000215767">
    <property type="component" value="Unassembled WGS sequence"/>
</dbReference>
<comment type="caution">
    <text evidence="1">The sequence shown here is derived from an EMBL/GenBank/DDBJ whole genome shotgun (WGS) entry which is preliminary data.</text>
</comment>
<gene>
    <name evidence="1" type="ORF">CAL28_18130</name>
</gene>
<sequence>MLAEYYEIQESGCRAMRAPPVIVKTRPTLGKLVVNTTTGQASRSAKCRHVQVPVTRVLYHAGDRPGQDAFAWEIFFQARDLGTRAVQGSATVTPGRPTDR</sequence>
<evidence type="ECO:0000313" key="2">
    <source>
        <dbReference type="Proteomes" id="UP000215767"/>
    </source>
</evidence>
<keyword evidence="2" id="KW-1185">Reference proteome</keyword>
<proteinExistence type="predicted"/>
<dbReference type="AlphaFoldDB" id="A0A261UH30"/>
<organism evidence="1 2">
    <name type="scientific">Bordetella genomosp. 11</name>
    <dbReference type="NCBI Taxonomy" id="1416808"/>
    <lineage>
        <taxon>Bacteria</taxon>
        <taxon>Pseudomonadati</taxon>
        <taxon>Pseudomonadota</taxon>
        <taxon>Betaproteobacteria</taxon>
        <taxon>Burkholderiales</taxon>
        <taxon>Alcaligenaceae</taxon>
        <taxon>Bordetella</taxon>
    </lineage>
</organism>
<evidence type="ECO:0000313" key="1">
    <source>
        <dbReference type="EMBL" id="OZI61249.1"/>
    </source>
</evidence>
<protein>
    <submittedName>
        <fullName evidence="1">Uncharacterized protein</fullName>
    </submittedName>
</protein>
<name>A0A261UH30_9BORD</name>
<dbReference type="EMBL" id="NEVS01000004">
    <property type="protein sequence ID" value="OZI61249.1"/>
    <property type="molecule type" value="Genomic_DNA"/>
</dbReference>